<keyword evidence="8 17" id="KW-0479">Metal-binding</keyword>
<evidence type="ECO:0000256" key="16">
    <source>
        <dbReference type="ARBA" id="ARBA00047415"/>
    </source>
</evidence>
<evidence type="ECO:0000256" key="8">
    <source>
        <dbReference type="ARBA" id="ARBA00022723"/>
    </source>
</evidence>
<feature type="binding site" evidence="17">
    <location>
        <position position="146"/>
    </location>
    <ligand>
        <name>[4Fe-4S] cluster</name>
        <dbReference type="ChEBI" id="CHEBI:49883"/>
    </ligand>
</feature>
<evidence type="ECO:0000256" key="4">
    <source>
        <dbReference type="ARBA" id="ARBA00012622"/>
    </source>
</evidence>
<keyword evidence="7 17" id="KW-0819">tRNA processing</keyword>
<evidence type="ECO:0000256" key="2">
    <source>
        <dbReference type="ARBA" id="ARBA00004691"/>
    </source>
</evidence>
<evidence type="ECO:0000256" key="14">
    <source>
        <dbReference type="ARBA" id="ARBA00023284"/>
    </source>
</evidence>
<sequence length="258" mass="29671">MSHEETGPQDTLHCPACGDAEGRPDRERGYAARKKRRQSAPLTPSGRPLLEPPGGQKKVLLHSCCAPCSGEVMEAMTESGIDYTIFFYNPNIHPEREYLLRKEENVRFAEANNIPFVDADYDKDNWFERAKGMEWEPERGVRCTMCFDMRFERTALYAHEHGFPVMTSSLGISRWKNMAQINDCGARAVAPYEGLDYWDFNWRKGGGSARMIEISKREKFYKQEYCGCAYSLRDTNNFRRSKGRPAIVLGEEFYGEED</sequence>
<keyword evidence="6 17" id="KW-0004">4Fe-4S</keyword>
<evidence type="ECO:0000256" key="11">
    <source>
        <dbReference type="ARBA" id="ARBA00023004"/>
    </source>
</evidence>
<feature type="binding site" evidence="17">
    <location>
        <position position="64"/>
    </location>
    <ligand>
        <name>[4Fe-4S] cluster</name>
        <dbReference type="ChEBI" id="CHEBI:49883"/>
    </ligand>
</feature>
<comment type="similarity">
    <text evidence="3 17">Belongs to the QueH family.</text>
</comment>
<protein>
    <recommendedName>
        <fullName evidence="5 17">Epoxyqueuosine reductase QueH</fullName>
        <ecNumber evidence="4 17">1.17.99.6</ecNumber>
    </recommendedName>
    <alternativeName>
        <fullName evidence="15 17">Queuosine biosynthesis protein QueH</fullName>
    </alternativeName>
</protein>
<organism evidence="19 20">
    <name type="scientific">Bombella dulcis</name>
    <dbReference type="NCBI Taxonomy" id="2967339"/>
    <lineage>
        <taxon>Bacteria</taxon>
        <taxon>Pseudomonadati</taxon>
        <taxon>Pseudomonadota</taxon>
        <taxon>Alphaproteobacteria</taxon>
        <taxon>Acetobacterales</taxon>
        <taxon>Acetobacteraceae</taxon>
        <taxon>Bombella</taxon>
    </lineage>
</organism>
<dbReference type="Proteomes" id="UP001165633">
    <property type="component" value="Unassembled WGS sequence"/>
</dbReference>
<comment type="caution">
    <text evidence="19">The sequence shown here is derived from an EMBL/GenBank/DDBJ whole genome shotgun (WGS) entry which is preliminary data.</text>
</comment>
<keyword evidence="11 17" id="KW-0408">Iron</keyword>
<name>A0ABT3WEH6_9PROT</name>
<feature type="binding site" evidence="17">
    <location>
        <position position="65"/>
    </location>
    <ligand>
        <name>[4Fe-4S] cluster</name>
        <dbReference type="ChEBI" id="CHEBI:49883"/>
    </ligand>
</feature>
<keyword evidence="20" id="KW-1185">Reference proteome</keyword>
<evidence type="ECO:0000256" key="7">
    <source>
        <dbReference type="ARBA" id="ARBA00022694"/>
    </source>
</evidence>
<evidence type="ECO:0000256" key="18">
    <source>
        <dbReference type="SAM" id="MobiDB-lite"/>
    </source>
</evidence>
<dbReference type="Pfam" id="PF02677">
    <property type="entry name" value="QueH"/>
    <property type="match status" value="1"/>
</dbReference>
<gene>
    <name evidence="17" type="primary">queH</name>
    <name evidence="19" type="ORF">NQF87_04335</name>
</gene>
<keyword evidence="12 17" id="KW-0411">Iron-sulfur</keyword>
<evidence type="ECO:0000256" key="10">
    <source>
        <dbReference type="ARBA" id="ARBA00023002"/>
    </source>
</evidence>
<evidence type="ECO:0000256" key="9">
    <source>
        <dbReference type="ARBA" id="ARBA00022785"/>
    </source>
</evidence>
<evidence type="ECO:0000256" key="1">
    <source>
        <dbReference type="ARBA" id="ARBA00002268"/>
    </source>
</evidence>
<feature type="region of interest" description="Disordered" evidence="18">
    <location>
        <begin position="1"/>
        <end position="54"/>
    </location>
</feature>
<evidence type="ECO:0000256" key="3">
    <source>
        <dbReference type="ARBA" id="ARBA00008207"/>
    </source>
</evidence>
<evidence type="ECO:0000313" key="19">
    <source>
        <dbReference type="EMBL" id="MCX5616202.1"/>
    </source>
</evidence>
<dbReference type="PANTHER" id="PTHR36701">
    <property type="entry name" value="EPOXYQUEUOSINE REDUCTASE QUEH"/>
    <property type="match status" value="1"/>
</dbReference>
<accession>A0ABT3WEH6</accession>
<evidence type="ECO:0000256" key="5">
    <source>
        <dbReference type="ARBA" id="ARBA00016895"/>
    </source>
</evidence>
<comment type="pathway">
    <text evidence="2 17">tRNA modification; tRNA-queuosine biosynthesis.</text>
</comment>
<comment type="catalytic activity">
    <reaction evidence="16 17">
        <text>epoxyqueuosine(34) in tRNA + AH2 = queuosine(34) in tRNA + A + H2O</text>
        <dbReference type="Rhea" id="RHEA:32159"/>
        <dbReference type="Rhea" id="RHEA-COMP:18571"/>
        <dbReference type="Rhea" id="RHEA-COMP:18582"/>
        <dbReference type="ChEBI" id="CHEBI:13193"/>
        <dbReference type="ChEBI" id="CHEBI:15377"/>
        <dbReference type="ChEBI" id="CHEBI:17499"/>
        <dbReference type="ChEBI" id="CHEBI:194431"/>
        <dbReference type="ChEBI" id="CHEBI:194443"/>
        <dbReference type="EC" id="1.17.99.6"/>
    </reaction>
</comment>
<dbReference type="EC" id="1.17.99.6" evidence="4 17"/>
<feature type="disulfide bond" description="Redox-active" evidence="17">
    <location>
        <begin position="226"/>
        <end position="228"/>
    </location>
</feature>
<comment type="function">
    <text evidence="1 17">Catalyzes the conversion of epoxyqueuosine (oQ) to queuosine (Q), which is a hypermodified base found in the wobble positions of tRNA(Asp), tRNA(Asn), tRNA(His) and tRNA(Tyr).</text>
</comment>
<keyword evidence="13 17" id="KW-1015">Disulfide bond</keyword>
<evidence type="ECO:0000256" key="12">
    <source>
        <dbReference type="ARBA" id="ARBA00023014"/>
    </source>
</evidence>
<evidence type="ECO:0000256" key="17">
    <source>
        <dbReference type="HAMAP-Rule" id="MF_02089"/>
    </source>
</evidence>
<keyword evidence="9 17" id="KW-0671">Queuosine biosynthesis</keyword>
<evidence type="ECO:0000256" key="15">
    <source>
        <dbReference type="ARBA" id="ARBA00031446"/>
    </source>
</evidence>
<evidence type="ECO:0000256" key="13">
    <source>
        <dbReference type="ARBA" id="ARBA00023157"/>
    </source>
</evidence>
<dbReference type="InterPro" id="IPR003828">
    <property type="entry name" value="QueH"/>
</dbReference>
<keyword evidence="14 17" id="KW-0676">Redox-active center</keyword>
<evidence type="ECO:0000313" key="20">
    <source>
        <dbReference type="Proteomes" id="UP001165633"/>
    </source>
</evidence>
<evidence type="ECO:0000256" key="6">
    <source>
        <dbReference type="ARBA" id="ARBA00022485"/>
    </source>
</evidence>
<feature type="binding site" evidence="17">
    <location>
        <position position="143"/>
    </location>
    <ligand>
        <name>[4Fe-4S] cluster</name>
        <dbReference type="ChEBI" id="CHEBI:49883"/>
    </ligand>
</feature>
<keyword evidence="10 17" id="KW-0560">Oxidoreductase</keyword>
<proteinExistence type="inferred from homology"/>
<feature type="compositionally biased region" description="Basic and acidic residues" evidence="18">
    <location>
        <begin position="20"/>
        <end position="30"/>
    </location>
</feature>
<reference evidence="19" key="1">
    <citation type="submission" date="2022-07" db="EMBL/GenBank/DDBJ databases">
        <title>Bombella genomes.</title>
        <authorList>
            <person name="Harer L."/>
            <person name="Styblova S."/>
            <person name="Ehrmann M."/>
        </authorList>
    </citation>
    <scope>NUCLEOTIDE SEQUENCE</scope>
    <source>
        <strain evidence="19">TMW 2.2559</strain>
    </source>
</reference>
<dbReference type="RefSeq" id="WP_266127200.1">
    <property type="nucleotide sequence ID" value="NZ_JANIDV010000002.1"/>
</dbReference>
<dbReference type="HAMAP" id="MF_02089">
    <property type="entry name" value="QueH"/>
    <property type="match status" value="1"/>
</dbReference>
<dbReference type="EMBL" id="JANIDV010000002">
    <property type="protein sequence ID" value="MCX5616202.1"/>
    <property type="molecule type" value="Genomic_DNA"/>
</dbReference>
<dbReference type="PANTHER" id="PTHR36701:SF1">
    <property type="entry name" value="EPOXYQUEUOSINE REDUCTASE QUEH"/>
    <property type="match status" value="1"/>
</dbReference>